<accession>A0A9D1EC56</accession>
<evidence type="ECO:0000313" key="4">
    <source>
        <dbReference type="EMBL" id="HIR87534.1"/>
    </source>
</evidence>
<dbReference type="PANTHER" id="PTHR30576">
    <property type="entry name" value="COLANIC BIOSYNTHESIS UDP-GLUCOSE LIPID CARRIER TRANSFERASE"/>
    <property type="match status" value="1"/>
</dbReference>
<keyword evidence="4" id="KW-0808">Transferase</keyword>
<gene>
    <name evidence="4" type="ORF">IAC96_01145</name>
</gene>
<comment type="caution">
    <text evidence="4">The sequence shown here is derived from an EMBL/GenBank/DDBJ whole genome shotgun (WGS) entry which is preliminary data.</text>
</comment>
<evidence type="ECO:0000259" key="3">
    <source>
        <dbReference type="Pfam" id="PF02397"/>
    </source>
</evidence>
<comment type="similarity">
    <text evidence="1">Belongs to the bacterial sugar transferase family.</text>
</comment>
<keyword evidence="2" id="KW-0812">Transmembrane</keyword>
<dbReference type="AlphaFoldDB" id="A0A9D1EC56"/>
<evidence type="ECO:0000256" key="2">
    <source>
        <dbReference type="SAM" id="Phobius"/>
    </source>
</evidence>
<feature type="transmembrane region" description="Helical" evidence="2">
    <location>
        <begin position="32"/>
        <end position="53"/>
    </location>
</feature>
<dbReference type="GO" id="GO:0016780">
    <property type="term" value="F:phosphotransferase activity, for other substituted phosphate groups"/>
    <property type="evidence" value="ECO:0007669"/>
    <property type="project" value="TreeGrafter"/>
</dbReference>
<organism evidence="4 5">
    <name type="scientific">Candidatus Fimimorpha faecalis</name>
    <dbReference type="NCBI Taxonomy" id="2840824"/>
    <lineage>
        <taxon>Bacteria</taxon>
        <taxon>Bacillati</taxon>
        <taxon>Bacillota</taxon>
        <taxon>Clostridia</taxon>
        <taxon>Eubacteriales</taxon>
        <taxon>Candidatus Fimimorpha</taxon>
    </lineage>
</organism>
<evidence type="ECO:0000313" key="5">
    <source>
        <dbReference type="Proteomes" id="UP000824201"/>
    </source>
</evidence>
<reference evidence="4" key="1">
    <citation type="submission" date="2020-10" db="EMBL/GenBank/DDBJ databases">
        <authorList>
            <person name="Gilroy R."/>
        </authorList>
    </citation>
    <scope>NUCLEOTIDE SEQUENCE</scope>
    <source>
        <strain evidence="4">ChiW13-3771</strain>
    </source>
</reference>
<dbReference type="EMBL" id="DVHN01000007">
    <property type="protein sequence ID" value="HIR87534.1"/>
    <property type="molecule type" value="Genomic_DNA"/>
</dbReference>
<proteinExistence type="inferred from homology"/>
<dbReference type="Proteomes" id="UP000824201">
    <property type="component" value="Unassembled WGS sequence"/>
</dbReference>
<dbReference type="Pfam" id="PF02397">
    <property type="entry name" value="Bac_transf"/>
    <property type="match status" value="1"/>
</dbReference>
<protein>
    <submittedName>
        <fullName evidence="4">Sugar transferase</fullName>
    </submittedName>
</protein>
<evidence type="ECO:0000256" key="1">
    <source>
        <dbReference type="ARBA" id="ARBA00006464"/>
    </source>
</evidence>
<dbReference type="InterPro" id="IPR003362">
    <property type="entry name" value="Bact_transf"/>
</dbReference>
<feature type="domain" description="Bacterial sugar transferase" evidence="3">
    <location>
        <begin position="27"/>
        <end position="207"/>
    </location>
</feature>
<reference evidence="4" key="2">
    <citation type="journal article" date="2021" name="PeerJ">
        <title>Extensive microbial diversity within the chicken gut microbiome revealed by metagenomics and culture.</title>
        <authorList>
            <person name="Gilroy R."/>
            <person name="Ravi A."/>
            <person name="Getino M."/>
            <person name="Pursley I."/>
            <person name="Horton D.L."/>
            <person name="Alikhan N.F."/>
            <person name="Baker D."/>
            <person name="Gharbi K."/>
            <person name="Hall N."/>
            <person name="Watson M."/>
            <person name="Adriaenssens E.M."/>
            <person name="Foster-Nyarko E."/>
            <person name="Jarju S."/>
            <person name="Secka A."/>
            <person name="Antonio M."/>
            <person name="Oren A."/>
            <person name="Chaudhuri R.R."/>
            <person name="La Ragione R."/>
            <person name="Hildebrand F."/>
            <person name="Pallen M.J."/>
        </authorList>
    </citation>
    <scope>NUCLEOTIDE SEQUENCE</scope>
    <source>
        <strain evidence="4">ChiW13-3771</strain>
    </source>
</reference>
<keyword evidence="2" id="KW-1133">Transmembrane helix</keyword>
<keyword evidence="2" id="KW-0472">Membrane</keyword>
<sequence length="255" mass="29010">MQQENIDDVNKHIQLDRKCGVYELYIKRLMDIVCSLAAIIVFSWLYIIVAILVRVKLGSPVLFRQPRPGKIDTKTGREKIFYMYKFRSMSDERDENGNLLPDDVRLGKFGKALRATSLDELPEAFNILKGDMSIIGPRPQLVRDMVFMTDAQRMRHTAKPGLSGLAQTRGRNALSWDAKLATDIEYIENITFLGDVKIIINTVKQVFFKEKGIEGGTVDEIDITDDFGDFLLKAGKVSKEEYDKKQEEARKLLGG</sequence>
<name>A0A9D1EC56_9FIRM</name>
<dbReference type="PANTHER" id="PTHR30576:SF8">
    <property type="entry name" value="UNDECAPRENYL-PHOSPHATE GALACTOSE PHOSPHOTRANSFERASE"/>
    <property type="match status" value="1"/>
</dbReference>